<dbReference type="EMBL" id="ML769398">
    <property type="protein sequence ID" value="KAE9406963.1"/>
    <property type="molecule type" value="Genomic_DNA"/>
</dbReference>
<protein>
    <recommendedName>
        <fullName evidence="3">CxC2-like cysteine cluster KDZ transposase-associated domain-containing protein</fullName>
    </recommendedName>
</protein>
<proteinExistence type="predicted"/>
<dbReference type="Pfam" id="PF18758">
    <property type="entry name" value="KDZ"/>
    <property type="match status" value="1"/>
</dbReference>
<dbReference type="InterPro" id="IPR040521">
    <property type="entry name" value="KDZ"/>
</dbReference>
<sequence length="293" mass="33442">MQDIIQTCTTFQYLNFIHLHSLTSKGSTLSFYQTMDLALPIWQYPALKLMLNQWRHLHMLKQGGRVHDPNPRCIKETKAAELAIKCPSCPRPGINLPKIYLNAPPEDQFLDRSMLAMDANFHLKNQLILSWTRDLGMGVRSAYFVEKAGYEKYVKSRMITIYVGFAALAKAATKYISCTRMDVITAVGNLEKGERYNIACQWFPLHGQKDHQEYSFNIIPGVGSTDGEGLERIWAAHNPLATSTKPMAPATRLLVLDDNFGFWNWLKYTGHALGISLEDDQYVFSFYLTNSKY</sequence>
<accession>A0A6A4IAX3</accession>
<name>A0A6A4IAX3_9AGAR</name>
<organism evidence="1 2">
    <name type="scientific">Gymnopus androsaceus JB14</name>
    <dbReference type="NCBI Taxonomy" id="1447944"/>
    <lineage>
        <taxon>Eukaryota</taxon>
        <taxon>Fungi</taxon>
        <taxon>Dikarya</taxon>
        <taxon>Basidiomycota</taxon>
        <taxon>Agaricomycotina</taxon>
        <taxon>Agaricomycetes</taxon>
        <taxon>Agaricomycetidae</taxon>
        <taxon>Agaricales</taxon>
        <taxon>Marasmiineae</taxon>
        <taxon>Omphalotaceae</taxon>
        <taxon>Gymnopus</taxon>
    </lineage>
</organism>
<dbReference type="AlphaFoldDB" id="A0A6A4IAX3"/>
<keyword evidence="2" id="KW-1185">Reference proteome</keyword>
<evidence type="ECO:0000313" key="2">
    <source>
        <dbReference type="Proteomes" id="UP000799118"/>
    </source>
</evidence>
<evidence type="ECO:0000313" key="1">
    <source>
        <dbReference type="EMBL" id="KAE9406963.1"/>
    </source>
</evidence>
<gene>
    <name evidence="1" type="ORF">BT96DRAFT_954569</name>
</gene>
<dbReference type="Proteomes" id="UP000799118">
    <property type="component" value="Unassembled WGS sequence"/>
</dbReference>
<reference evidence="1" key="1">
    <citation type="journal article" date="2019" name="Environ. Microbiol.">
        <title>Fungal ecological strategies reflected in gene transcription - a case study of two litter decomposers.</title>
        <authorList>
            <person name="Barbi F."/>
            <person name="Kohler A."/>
            <person name="Barry K."/>
            <person name="Baskaran P."/>
            <person name="Daum C."/>
            <person name="Fauchery L."/>
            <person name="Ihrmark K."/>
            <person name="Kuo A."/>
            <person name="LaButti K."/>
            <person name="Lipzen A."/>
            <person name="Morin E."/>
            <person name="Grigoriev I.V."/>
            <person name="Henrissat B."/>
            <person name="Lindahl B."/>
            <person name="Martin F."/>
        </authorList>
    </citation>
    <scope>NUCLEOTIDE SEQUENCE</scope>
    <source>
        <strain evidence="1">JB14</strain>
    </source>
</reference>
<dbReference type="OrthoDB" id="3214502at2759"/>
<evidence type="ECO:0008006" key="3">
    <source>
        <dbReference type="Google" id="ProtNLM"/>
    </source>
</evidence>